<feature type="domain" description="DNA mimic protein DMP19 C-terminal" evidence="1">
    <location>
        <begin position="65"/>
        <end position="174"/>
    </location>
</feature>
<accession>T0FVD6</accession>
<dbReference type="Proteomes" id="UP000015445">
    <property type="component" value="Unassembled WGS sequence"/>
</dbReference>
<evidence type="ECO:0000259" key="1">
    <source>
        <dbReference type="Pfam" id="PF14300"/>
    </source>
</evidence>
<dbReference type="EMBL" id="AOHD02000021">
    <property type="protein sequence ID" value="EQA81550.1"/>
    <property type="molecule type" value="Genomic_DNA"/>
</dbReference>
<evidence type="ECO:0000313" key="2">
    <source>
        <dbReference type="EMBL" id="EQA81550.1"/>
    </source>
</evidence>
<evidence type="ECO:0000313" key="3">
    <source>
        <dbReference type="Proteomes" id="UP000015445"/>
    </source>
</evidence>
<gene>
    <name evidence="2" type="ORF">LEP1GSC193_3079</name>
</gene>
<reference evidence="2" key="1">
    <citation type="submission" date="2013-05" db="EMBL/GenBank/DDBJ databases">
        <authorList>
            <person name="Harkins D.M."/>
            <person name="Durkin A.S."/>
            <person name="Brinkac L.M."/>
            <person name="Haft D.H."/>
            <person name="Selengut J.D."/>
            <person name="Sanka R."/>
            <person name="DePew J."/>
            <person name="Purushe J."/>
            <person name="Galloway R.L."/>
            <person name="Vinetz J.M."/>
            <person name="Sutton G.G."/>
            <person name="Nierman W.C."/>
            <person name="Fouts D.E."/>
        </authorList>
    </citation>
    <scope>NUCLEOTIDE SEQUENCE [LARGE SCALE GENOMIC DNA]</scope>
    <source>
        <strain evidence="2">80-412</strain>
    </source>
</reference>
<dbReference type="Pfam" id="PF14300">
    <property type="entry name" value="DMP19"/>
    <property type="match status" value="1"/>
</dbReference>
<proteinExistence type="predicted"/>
<sequence>MNILKSILSMIRNYFLTPEYVLESKRIIIDDSVINSGEVYRIMEPVFWYIDKINTIQFEKDITFFSKEQILIYSIWLYHTATCVYGHYFFFSSPLGVVWKHALEGFNKLGLTKYERILEMAISYFKPYPASEISERTAQLGEIQIDFDDLDSALYYDDDDFDLEDAMLQFIHTHRKSFHFDGYVVVPKDFQFSFKN</sequence>
<comment type="caution">
    <text evidence="2">The sequence shown here is derived from an EMBL/GenBank/DDBJ whole genome shotgun (WGS) entry which is preliminary data.</text>
</comment>
<dbReference type="InterPro" id="IPR025402">
    <property type="entry name" value="DMP19_C"/>
</dbReference>
<dbReference type="Gene3D" id="1.20.1420.60">
    <property type="match status" value="1"/>
</dbReference>
<name>T0FVD6_9LEPT</name>
<dbReference type="AlphaFoldDB" id="T0FVD6"/>
<organism evidence="2 3">
    <name type="scientific">Leptospira alstonii serovar Pingchang str. 80-412</name>
    <dbReference type="NCBI Taxonomy" id="1218564"/>
    <lineage>
        <taxon>Bacteria</taxon>
        <taxon>Pseudomonadati</taxon>
        <taxon>Spirochaetota</taxon>
        <taxon>Spirochaetia</taxon>
        <taxon>Leptospirales</taxon>
        <taxon>Leptospiraceae</taxon>
        <taxon>Leptospira</taxon>
    </lineage>
</organism>
<protein>
    <submittedName>
        <fullName evidence="2">PF14300 domain protein</fullName>
    </submittedName>
</protein>
<keyword evidence="3" id="KW-1185">Reference proteome</keyword>